<dbReference type="KEGG" id="acan:ACA1_089120"/>
<name>L8GUJ9_ACACF</name>
<dbReference type="VEuPathDB" id="AmoebaDB:ACA1_089120"/>
<proteinExistence type="predicted"/>
<organism evidence="2 3">
    <name type="scientific">Acanthamoeba castellanii (strain ATCC 30010 / Neff)</name>
    <dbReference type="NCBI Taxonomy" id="1257118"/>
    <lineage>
        <taxon>Eukaryota</taxon>
        <taxon>Amoebozoa</taxon>
        <taxon>Discosea</taxon>
        <taxon>Longamoebia</taxon>
        <taxon>Centramoebida</taxon>
        <taxon>Acanthamoebidae</taxon>
        <taxon>Acanthamoeba</taxon>
    </lineage>
</organism>
<protein>
    <submittedName>
        <fullName evidence="2">Uncharacterized protein</fullName>
    </submittedName>
</protein>
<accession>L8GUJ9</accession>
<keyword evidence="1" id="KW-0732">Signal</keyword>
<evidence type="ECO:0000313" key="2">
    <source>
        <dbReference type="EMBL" id="ELR16665.1"/>
    </source>
</evidence>
<dbReference type="Proteomes" id="UP000011083">
    <property type="component" value="Unassembled WGS sequence"/>
</dbReference>
<reference evidence="2 3" key="1">
    <citation type="journal article" date="2013" name="Genome Biol.">
        <title>Genome of Acanthamoeba castellanii highlights extensive lateral gene transfer and early evolution of tyrosine kinase signaling.</title>
        <authorList>
            <person name="Clarke M."/>
            <person name="Lohan A.J."/>
            <person name="Liu B."/>
            <person name="Lagkouvardos I."/>
            <person name="Roy S."/>
            <person name="Zafar N."/>
            <person name="Bertelli C."/>
            <person name="Schilde C."/>
            <person name="Kianianmomeni A."/>
            <person name="Burglin T.R."/>
            <person name="Frech C."/>
            <person name="Turcotte B."/>
            <person name="Kopec K.O."/>
            <person name="Synnott J.M."/>
            <person name="Choo C."/>
            <person name="Paponov I."/>
            <person name="Finkler A."/>
            <person name="Soon Heng Tan C."/>
            <person name="Hutchins A.P."/>
            <person name="Weinmeier T."/>
            <person name="Rattei T."/>
            <person name="Chu J.S."/>
            <person name="Gimenez G."/>
            <person name="Irimia M."/>
            <person name="Rigden D.J."/>
            <person name="Fitzpatrick D.A."/>
            <person name="Lorenzo-Morales J."/>
            <person name="Bateman A."/>
            <person name="Chiu C.H."/>
            <person name="Tang P."/>
            <person name="Hegemann P."/>
            <person name="Fromm H."/>
            <person name="Raoult D."/>
            <person name="Greub G."/>
            <person name="Miranda-Saavedra D."/>
            <person name="Chen N."/>
            <person name="Nash P."/>
            <person name="Ginger M.L."/>
            <person name="Horn M."/>
            <person name="Schaap P."/>
            <person name="Caler L."/>
            <person name="Loftus B."/>
        </authorList>
    </citation>
    <scope>NUCLEOTIDE SEQUENCE [LARGE SCALE GENOMIC DNA]</scope>
    <source>
        <strain evidence="2 3">Neff</strain>
    </source>
</reference>
<dbReference type="GeneID" id="14917411"/>
<dbReference type="EMBL" id="KB007985">
    <property type="protein sequence ID" value="ELR16665.1"/>
    <property type="molecule type" value="Genomic_DNA"/>
</dbReference>
<feature type="signal peptide" evidence="1">
    <location>
        <begin position="1"/>
        <end position="20"/>
    </location>
</feature>
<dbReference type="AlphaFoldDB" id="L8GUJ9"/>
<keyword evidence="3" id="KW-1185">Reference proteome</keyword>
<dbReference type="RefSeq" id="XP_004338678.1">
    <property type="nucleotide sequence ID" value="XM_004338630.1"/>
</dbReference>
<evidence type="ECO:0000313" key="3">
    <source>
        <dbReference type="Proteomes" id="UP000011083"/>
    </source>
</evidence>
<sequence>MRFQPLVVVLLLSLASVALGDDPHCCAPASFSFRIESFTNVAGAPNAQIGNGYYDEQQGSYALVMFGNDTYQVYSLPTGVYVVNVTDGTHKCTSIQCTADVPCFQRYCTNATDWNYKGLIIVGTEKASQWTMSGHPGNFILQMLQSDKTRCIPIAFTMARGQTAESLEYAFTWWSNLKPASIPPSLFVPPATCSHTRAERSVSDLKRDHPQLLSLIRSVFVR</sequence>
<evidence type="ECO:0000256" key="1">
    <source>
        <dbReference type="SAM" id="SignalP"/>
    </source>
</evidence>
<feature type="chain" id="PRO_5003990621" evidence="1">
    <location>
        <begin position="21"/>
        <end position="222"/>
    </location>
</feature>
<gene>
    <name evidence="2" type="ORF">ACA1_089120</name>
</gene>